<reference evidence="1" key="1">
    <citation type="submission" date="2020-08" db="EMBL/GenBank/DDBJ databases">
        <title>Genome public.</title>
        <authorList>
            <person name="Liu C."/>
            <person name="Sun Q."/>
        </authorList>
    </citation>
    <scope>NUCLEOTIDE SEQUENCE</scope>
    <source>
        <strain evidence="1">NSJ-15</strain>
    </source>
</reference>
<sequence length="142" mass="16797">MDASVWKLIRRGKRKTGDNKDYDWFVELFGNREFEDCVMVNETTFSEYRLAFTKFISLKKYGFVNNMNRFPHHLSEHGIDIFPLDHGSDTKTWARAIGFYRDVLLYKQKYIVPQGRRLMRKLPIMCSGVILTKERTAVYGKS</sequence>
<keyword evidence="2" id="KW-1185">Reference proteome</keyword>
<accession>A0A8J6TX63</accession>
<comment type="caution">
    <text evidence="1">The sequence shown here is derived from an EMBL/GenBank/DDBJ whole genome shotgun (WGS) entry which is preliminary data.</text>
</comment>
<evidence type="ECO:0000313" key="1">
    <source>
        <dbReference type="EMBL" id="MBC8610690.1"/>
    </source>
</evidence>
<gene>
    <name evidence="1" type="ORF">H8702_06070</name>
</gene>
<dbReference type="RefSeq" id="WP_187536389.1">
    <property type="nucleotide sequence ID" value="NZ_JACRTL010000002.1"/>
</dbReference>
<evidence type="ECO:0000313" key="2">
    <source>
        <dbReference type="Proteomes" id="UP000632659"/>
    </source>
</evidence>
<proteinExistence type="predicted"/>
<organism evidence="1 2">
    <name type="scientific">Massiliimalia timonensis</name>
    <dbReference type="NCBI Taxonomy" id="1987501"/>
    <lineage>
        <taxon>Bacteria</taxon>
        <taxon>Bacillati</taxon>
        <taxon>Bacillota</taxon>
        <taxon>Clostridia</taxon>
        <taxon>Eubacteriales</taxon>
        <taxon>Oscillospiraceae</taxon>
        <taxon>Massiliimalia</taxon>
    </lineage>
</organism>
<name>A0A8J6TX63_9FIRM</name>
<dbReference type="EMBL" id="JACRTL010000002">
    <property type="protein sequence ID" value="MBC8610690.1"/>
    <property type="molecule type" value="Genomic_DNA"/>
</dbReference>
<dbReference type="AlphaFoldDB" id="A0A8J6TX63"/>
<protein>
    <submittedName>
        <fullName evidence="1">Uncharacterized protein</fullName>
    </submittedName>
</protein>
<dbReference type="Proteomes" id="UP000632659">
    <property type="component" value="Unassembled WGS sequence"/>
</dbReference>